<dbReference type="GO" id="GO:0061504">
    <property type="term" value="P:cyclic threonylcarbamoyladenosine biosynthetic process"/>
    <property type="evidence" value="ECO:0007669"/>
    <property type="project" value="TreeGrafter"/>
</dbReference>
<dbReference type="GO" id="GO:0061503">
    <property type="term" value="F:tRNA threonylcarbamoyladenosine dehydratase"/>
    <property type="evidence" value="ECO:0007669"/>
    <property type="project" value="TreeGrafter"/>
</dbReference>
<dbReference type="InterPro" id="IPR035985">
    <property type="entry name" value="Ubiquitin-activating_enz"/>
</dbReference>
<proteinExistence type="predicted"/>
<dbReference type="PANTHER" id="PTHR43267:SF1">
    <property type="entry name" value="TRNA THREONYLCARBAMOYLADENOSINE DEHYDRATASE"/>
    <property type="match status" value="1"/>
</dbReference>
<evidence type="ECO:0000313" key="2">
    <source>
        <dbReference type="EMBL" id="AOU99251.1"/>
    </source>
</evidence>
<dbReference type="GO" id="GO:0008641">
    <property type="term" value="F:ubiquitin-like modifier activating enzyme activity"/>
    <property type="evidence" value="ECO:0007669"/>
    <property type="project" value="InterPro"/>
</dbReference>
<protein>
    <submittedName>
        <fullName evidence="2">tRNA threonylcarbamoyladenosine dehydratase</fullName>
    </submittedName>
</protein>
<dbReference type="AlphaFoldDB" id="A0A1D8IRW9"/>
<feature type="domain" description="THIF-type NAD/FAD binding fold" evidence="1">
    <location>
        <begin position="14"/>
        <end position="249"/>
    </location>
</feature>
<dbReference type="KEGG" id="aprs:BI364_16080"/>
<dbReference type="Proteomes" id="UP000095401">
    <property type="component" value="Chromosome"/>
</dbReference>
<dbReference type="PANTHER" id="PTHR43267">
    <property type="entry name" value="TRNA THREONYLCARBAMOYLADENOSINE DEHYDRATASE"/>
    <property type="match status" value="1"/>
</dbReference>
<accession>A0A1D8IRW9</accession>
<evidence type="ECO:0000259" key="1">
    <source>
        <dbReference type="Pfam" id="PF00899"/>
    </source>
</evidence>
<dbReference type="RefSeq" id="WP_070079601.1">
    <property type="nucleotide sequence ID" value="NZ_CP017415.1"/>
</dbReference>
<gene>
    <name evidence="2" type="ORF">BI364_16080</name>
</gene>
<dbReference type="CDD" id="cd00755">
    <property type="entry name" value="YgdL_like"/>
    <property type="match status" value="1"/>
</dbReference>
<dbReference type="Pfam" id="PF00899">
    <property type="entry name" value="ThiF"/>
    <property type="match status" value="1"/>
</dbReference>
<sequence length="254" mass="26704">MPPDATAIPAAHERTAILIGATGIERLRDVHVLVAGLGGVGGNAAEALGRAGVGHITLLDHDTVAPSNLNRQAIALHSTLGRSKATLMAERLLDINPDITTTVLTDFLRPEDADALIARAPFDYILDCIDSIACKAALVAAAQRAGRPIMSSMGAGGRMDPSRIHVATLNQTHTCALAREMRKSLKDLGARLNYPVVFSDEPPVVKGLAHQPVDDPAGRPRAVNGTISYMPALFGLTLAGHAIRTLLSEATQAR</sequence>
<reference evidence="3" key="1">
    <citation type="submission" date="2016-09" db="EMBL/GenBank/DDBJ databases">
        <title>Acidihalobacter prosperus F5.</title>
        <authorList>
            <person name="Khaleque H.N."/>
            <person name="Ramsay J.P."/>
            <person name="Kaksonen A.H."/>
            <person name="Boxall N.J."/>
            <person name="Watkin E.L.J."/>
        </authorList>
    </citation>
    <scope>NUCLEOTIDE SEQUENCE [LARGE SCALE GENOMIC DNA]</scope>
    <source>
        <strain evidence="3">F5</strain>
    </source>
</reference>
<dbReference type="SUPFAM" id="SSF69572">
    <property type="entry name" value="Activating enzymes of the ubiquitin-like proteins"/>
    <property type="match status" value="1"/>
</dbReference>
<dbReference type="InterPro" id="IPR045886">
    <property type="entry name" value="ThiF/MoeB/HesA"/>
</dbReference>
<dbReference type="Gene3D" id="3.40.50.720">
    <property type="entry name" value="NAD(P)-binding Rossmann-like Domain"/>
    <property type="match status" value="1"/>
</dbReference>
<keyword evidence="3" id="KW-1185">Reference proteome</keyword>
<organism evidence="2 3">
    <name type="scientific">Acidihalobacter yilgarnensis</name>
    <dbReference type="NCBI Taxonomy" id="2819280"/>
    <lineage>
        <taxon>Bacteria</taxon>
        <taxon>Pseudomonadati</taxon>
        <taxon>Pseudomonadota</taxon>
        <taxon>Gammaproteobacteria</taxon>
        <taxon>Chromatiales</taxon>
        <taxon>Ectothiorhodospiraceae</taxon>
        <taxon>Acidihalobacter</taxon>
    </lineage>
</organism>
<name>A0A1D8IRW9_9GAMM</name>
<dbReference type="InterPro" id="IPR000594">
    <property type="entry name" value="ThiF_NAD_FAD-bd"/>
</dbReference>
<dbReference type="EMBL" id="CP017415">
    <property type="protein sequence ID" value="AOU99251.1"/>
    <property type="molecule type" value="Genomic_DNA"/>
</dbReference>
<evidence type="ECO:0000313" key="3">
    <source>
        <dbReference type="Proteomes" id="UP000095401"/>
    </source>
</evidence>